<dbReference type="PANTHER" id="PTHR22883:SF286">
    <property type="entry name" value="PROTEIN S-ACYLTRANSFERASE 17-RELATED"/>
    <property type="match status" value="1"/>
</dbReference>
<feature type="domain" description="Palmitoyltransferase DHHC" evidence="8">
    <location>
        <begin position="109"/>
        <end position="141"/>
    </location>
</feature>
<dbReference type="VEuPathDB" id="FungiDB:H257_16559"/>
<evidence type="ECO:0000256" key="1">
    <source>
        <dbReference type="ARBA" id="ARBA00004141"/>
    </source>
</evidence>
<gene>
    <name evidence="9" type="ORF">AaE_010522</name>
</gene>
<dbReference type="InterPro" id="IPR001594">
    <property type="entry name" value="Palmitoyltrfase_DHHC"/>
</dbReference>
<comment type="subcellular location">
    <subcellularLocation>
        <location evidence="1">Membrane</location>
        <topology evidence="1">Multi-pass membrane protein</topology>
    </subcellularLocation>
</comment>
<feature type="transmembrane region" description="Helical" evidence="7">
    <location>
        <begin position="62"/>
        <end position="83"/>
    </location>
</feature>
<dbReference type="Pfam" id="PF01529">
    <property type="entry name" value="DHHC"/>
    <property type="match status" value="1"/>
</dbReference>
<dbReference type="EC" id="2.3.1.225" evidence="7"/>
<evidence type="ECO:0000259" key="8">
    <source>
        <dbReference type="Pfam" id="PF01529"/>
    </source>
</evidence>
<dbReference type="GO" id="GO:0005783">
    <property type="term" value="C:endoplasmic reticulum"/>
    <property type="evidence" value="ECO:0007669"/>
    <property type="project" value="TreeGrafter"/>
</dbReference>
<keyword evidence="4 7" id="KW-1133">Transmembrane helix</keyword>
<proteinExistence type="inferred from homology"/>
<evidence type="ECO:0000313" key="10">
    <source>
        <dbReference type="Proteomes" id="UP000469452"/>
    </source>
</evidence>
<dbReference type="GO" id="GO:0019706">
    <property type="term" value="F:protein-cysteine S-palmitoyltransferase activity"/>
    <property type="evidence" value="ECO:0007669"/>
    <property type="project" value="UniProtKB-EC"/>
</dbReference>
<evidence type="ECO:0000256" key="5">
    <source>
        <dbReference type="ARBA" id="ARBA00023136"/>
    </source>
</evidence>
<dbReference type="InterPro" id="IPR039859">
    <property type="entry name" value="PFA4/ZDH16/20/ERF2-like"/>
</dbReference>
<evidence type="ECO:0000256" key="7">
    <source>
        <dbReference type="RuleBase" id="RU079119"/>
    </source>
</evidence>
<comment type="caution">
    <text evidence="9">The sequence shown here is derived from an EMBL/GenBank/DDBJ whole genome shotgun (WGS) entry which is preliminary data.</text>
</comment>
<evidence type="ECO:0000256" key="2">
    <source>
        <dbReference type="ARBA" id="ARBA00022679"/>
    </source>
</evidence>
<comment type="domain">
    <text evidence="7">The DHHC domain is required for palmitoyltransferase activity.</text>
</comment>
<keyword evidence="6 7" id="KW-0012">Acyltransferase</keyword>
<evidence type="ECO:0000313" key="9">
    <source>
        <dbReference type="EMBL" id="KAF0719033.1"/>
    </source>
</evidence>
<dbReference type="EMBL" id="VJMI01016456">
    <property type="protein sequence ID" value="KAF0719033.1"/>
    <property type="molecule type" value="Genomic_DNA"/>
</dbReference>
<comment type="catalytic activity">
    <reaction evidence="7">
        <text>L-cysteinyl-[protein] + hexadecanoyl-CoA = S-hexadecanoyl-L-cysteinyl-[protein] + CoA</text>
        <dbReference type="Rhea" id="RHEA:36683"/>
        <dbReference type="Rhea" id="RHEA-COMP:10131"/>
        <dbReference type="Rhea" id="RHEA-COMP:11032"/>
        <dbReference type="ChEBI" id="CHEBI:29950"/>
        <dbReference type="ChEBI" id="CHEBI:57287"/>
        <dbReference type="ChEBI" id="CHEBI:57379"/>
        <dbReference type="ChEBI" id="CHEBI:74151"/>
        <dbReference type="EC" id="2.3.1.225"/>
    </reaction>
</comment>
<dbReference type="AlphaFoldDB" id="A0A6A4ZY75"/>
<dbReference type="GO" id="GO:0016020">
    <property type="term" value="C:membrane"/>
    <property type="evidence" value="ECO:0007669"/>
    <property type="project" value="UniProtKB-SubCell"/>
</dbReference>
<name>A0A6A4ZY75_APHAT</name>
<dbReference type="GO" id="GO:0006612">
    <property type="term" value="P:protein targeting to membrane"/>
    <property type="evidence" value="ECO:0007669"/>
    <property type="project" value="TreeGrafter"/>
</dbReference>
<organism evidence="9 10">
    <name type="scientific">Aphanomyces astaci</name>
    <name type="common">Crayfish plague agent</name>
    <dbReference type="NCBI Taxonomy" id="112090"/>
    <lineage>
        <taxon>Eukaryota</taxon>
        <taxon>Sar</taxon>
        <taxon>Stramenopiles</taxon>
        <taxon>Oomycota</taxon>
        <taxon>Saprolegniomycetes</taxon>
        <taxon>Saprolegniales</taxon>
        <taxon>Verrucalvaceae</taxon>
        <taxon>Aphanomyces</taxon>
    </lineage>
</organism>
<dbReference type="Proteomes" id="UP000469452">
    <property type="component" value="Unassembled WGS sequence"/>
</dbReference>
<evidence type="ECO:0000256" key="4">
    <source>
        <dbReference type="ARBA" id="ARBA00022989"/>
    </source>
</evidence>
<dbReference type="GO" id="GO:0005794">
    <property type="term" value="C:Golgi apparatus"/>
    <property type="evidence" value="ECO:0007669"/>
    <property type="project" value="TreeGrafter"/>
</dbReference>
<protein>
    <recommendedName>
        <fullName evidence="7">Palmitoyltransferase</fullName>
        <ecNumber evidence="7">2.3.1.225</ecNumber>
    </recommendedName>
</protein>
<feature type="transmembrane region" description="Helical" evidence="7">
    <location>
        <begin position="24"/>
        <end position="41"/>
    </location>
</feature>
<accession>A0A6A4ZY75</accession>
<keyword evidence="5 7" id="KW-0472">Membrane</keyword>
<keyword evidence="3 7" id="KW-0812">Transmembrane</keyword>
<dbReference type="PROSITE" id="PS50216">
    <property type="entry name" value="DHHC"/>
    <property type="match status" value="1"/>
</dbReference>
<evidence type="ECO:0000256" key="3">
    <source>
        <dbReference type="ARBA" id="ARBA00022692"/>
    </source>
</evidence>
<reference evidence="9 10" key="1">
    <citation type="submission" date="2019-06" db="EMBL/GenBank/DDBJ databases">
        <title>Genomics analysis of Aphanomyces spp. identifies a new class of oomycete effector associated with host adaptation.</title>
        <authorList>
            <person name="Gaulin E."/>
        </authorList>
    </citation>
    <scope>NUCLEOTIDE SEQUENCE [LARGE SCALE GENOMIC DNA]</scope>
    <source>
        <strain evidence="9 10">E</strain>
    </source>
</reference>
<evidence type="ECO:0000256" key="6">
    <source>
        <dbReference type="ARBA" id="ARBA00023315"/>
    </source>
</evidence>
<comment type="similarity">
    <text evidence="7">Belongs to the DHHC palmitoyltransferase family.</text>
</comment>
<dbReference type="PANTHER" id="PTHR22883">
    <property type="entry name" value="ZINC FINGER DHHC DOMAIN CONTAINING PROTEIN"/>
    <property type="match status" value="1"/>
</dbReference>
<sequence>MVLQYARGALRGVWNWFFETPNCLFQLLYVSLLVSCYYCLVTEVWPSVGIVDKYVTLCTRNVVLMSAVFGVLALELFVVVSFIDPGRITRDNVNHFKRYPSHDVLYPAGKTCSTCHTLKIPRSKHCRVCNHCVARFDHHCSTTPPAKHVLSLNDPSYRSLGQHMRGSPQLRSILWLSGREYDGCGAFAVDAVLGPSSSARSVDDVKHLLTELLSVKPGLTFVASMSAMVWFLVSCLMGCQLSRVYRNCTTNEHFKRQDLHASLCLPAGDDNNGRDSDARCPIHLDLAWGVLDLPSPPSRPFRRAAPKLSVEAIDWNPYDVGLVNNMRDALYPSSIKLD</sequence>
<keyword evidence="2 7" id="KW-0808">Transferase</keyword>